<organism evidence="1">
    <name type="scientific">candidate division CPR3 bacterium</name>
    <dbReference type="NCBI Taxonomy" id="2268181"/>
    <lineage>
        <taxon>Bacteria</taxon>
        <taxon>Bacteria division CPR3</taxon>
    </lineage>
</organism>
<accession>A0A7C5UT50</accession>
<reference evidence="1" key="1">
    <citation type="journal article" date="2020" name="mSystems">
        <title>Genome- and Community-Level Interaction Insights into Carbon Utilization and Element Cycling Functions of Hydrothermarchaeota in Hydrothermal Sediment.</title>
        <authorList>
            <person name="Zhou Z."/>
            <person name="Liu Y."/>
            <person name="Xu W."/>
            <person name="Pan J."/>
            <person name="Luo Z.H."/>
            <person name="Li M."/>
        </authorList>
    </citation>
    <scope>NUCLEOTIDE SEQUENCE [LARGE SCALE GENOMIC DNA]</scope>
    <source>
        <strain evidence="1">SpSt-1042</strain>
    </source>
</reference>
<proteinExistence type="predicted"/>
<dbReference type="EMBL" id="DRVY01000065">
    <property type="protein sequence ID" value="HHR92311.1"/>
    <property type="molecule type" value="Genomic_DNA"/>
</dbReference>
<name>A0A7C5UT50_UNCC3</name>
<sequence length="330" mass="38120">MTIPPRLPVEENLVHELIISRRFTLGGLLGEDWKERCIYSKDRRDREENPVIRFLELLNKQTDEQNTEYWPTVSSQTQCKCDTLNTFFKQKNMPCVAFPILFQGEEKIFIRGTIGKTNGEEDRFMIIADPGYFLDYVKNGYRYVCVSPEIFCMEGKDGMCLVNELQALEGSAVFVVSNEPQESYEKMAFVGYIGSEMKPVSFFTQFPTTYNFLLNFFHELAHFLLSEYRKEAVDKYKLPPSLIKPRIERSASAIALALLRQIGRAIGCNFATPAIIKTLKDYVEECLTTYDTEESSLSPESYPHTPFTQFITAFSSTLRKLRRKSRKLPK</sequence>
<comment type="caution">
    <text evidence="1">The sequence shown here is derived from an EMBL/GenBank/DDBJ whole genome shotgun (WGS) entry which is preliminary data.</text>
</comment>
<protein>
    <submittedName>
        <fullName evidence="1">Uncharacterized protein</fullName>
    </submittedName>
</protein>
<evidence type="ECO:0000313" key="1">
    <source>
        <dbReference type="EMBL" id="HHR92311.1"/>
    </source>
</evidence>
<dbReference type="AlphaFoldDB" id="A0A7C5UT50"/>
<gene>
    <name evidence="1" type="ORF">ENL96_02255</name>
</gene>